<evidence type="ECO:0000256" key="2">
    <source>
        <dbReference type="ARBA" id="ARBA00022475"/>
    </source>
</evidence>
<dbReference type="PANTHER" id="PTHR39087:SF2">
    <property type="entry name" value="UPF0104 MEMBRANE PROTEIN MJ1595"/>
    <property type="match status" value="1"/>
</dbReference>
<evidence type="ECO:0000256" key="6">
    <source>
        <dbReference type="SAM" id="Phobius"/>
    </source>
</evidence>
<feature type="transmembrane region" description="Helical" evidence="6">
    <location>
        <begin position="270"/>
        <end position="293"/>
    </location>
</feature>
<keyword evidence="8" id="KW-1185">Reference proteome</keyword>
<sequence length="358" mass="40902">MDEQIEKESPLIGSFRWLQTLLFGLVIIIILIALSDLDNLIMIFMNVKGLYVFLAALATFLSYLFITLSYRRIFNIVRHHINFAELMTVTVISTLINYYLATGGASGYALRAILLKKRDIPVTTTFSVSLLQGVLTNVTVMLLFLISLISYVFYHSLTYIQSLILILPVLILSIYIFFILLVCFNKPSSEQLSRLIVRVLARLEKYRKNKEKSWQQGFLNVKGQFYEATALFRQKKQKFWVPAIQVLFDWIFAMVCLHFCFVAVDFPLNWMIVACVYFVGIFISFVFVATGGLGVMEGGMTAVFTEFGVPWETALAAVLIYRFIYYILPLLLILPSYVSFVRSPHLVSKPGAFASDHK</sequence>
<feature type="transmembrane region" description="Helical" evidence="6">
    <location>
        <begin position="314"/>
        <end position="338"/>
    </location>
</feature>
<evidence type="ECO:0000256" key="5">
    <source>
        <dbReference type="ARBA" id="ARBA00023136"/>
    </source>
</evidence>
<evidence type="ECO:0000256" key="3">
    <source>
        <dbReference type="ARBA" id="ARBA00022692"/>
    </source>
</evidence>
<feature type="transmembrane region" description="Helical" evidence="6">
    <location>
        <begin position="49"/>
        <end position="66"/>
    </location>
</feature>
<dbReference type="Pfam" id="PF03706">
    <property type="entry name" value="LPG_synthase_TM"/>
    <property type="match status" value="1"/>
</dbReference>
<proteinExistence type="predicted"/>
<comment type="caution">
    <text evidence="7">The sequence shown here is derived from an EMBL/GenBank/DDBJ whole genome shotgun (WGS) entry which is preliminary data.</text>
</comment>
<feature type="transmembrane region" description="Helical" evidence="6">
    <location>
        <begin position="239"/>
        <end position="264"/>
    </location>
</feature>
<gene>
    <name evidence="7" type="ORF">ACFL27_14450</name>
</gene>
<comment type="subcellular location">
    <subcellularLocation>
        <location evidence="1">Cell membrane</location>
        <topology evidence="1">Multi-pass membrane protein</topology>
    </subcellularLocation>
</comment>
<protein>
    <submittedName>
        <fullName evidence="7">YbhN family protein</fullName>
    </submittedName>
</protein>
<organism evidence="7 8">
    <name type="scientific">candidate division CSSED10-310 bacterium</name>
    <dbReference type="NCBI Taxonomy" id="2855610"/>
    <lineage>
        <taxon>Bacteria</taxon>
        <taxon>Bacteria division CSSED10-310</taxon>
    </lineage>
</organism>
<evidence type="ECO:0000256" key="1">
    <source>
        <dbReference type="ARBA" id="ARBA00004651"/>
    </source>
</evidence>
<evidence type="ECO:0000313" key="7">
    <source>
        <dbReference type="EMBL" id="MFC1851395.1"/>
    </source>
</evidence>
<feature type="transmembrane region" description="Helical" evidence="6">
    <location>
        <begin position="159"/>
        <end position="184"/>
    </location>
</feature>
<dbReference type="Proteomes" id="UP001594351">
    <property type="component" value="Unassembled WGS sequence"/>
</dbReference>
<keyword evidence="4 6" id="KW-1133">Transmembrane helix</keyword>
<dbReference type="NCBIfam" id="TIGR00374">
    <property type="entry name" value="flippase-like domain"/>
    <property type="match status" value="1"/>
</dbReference>
<evidence type="ECO:0000256" key="4">
    <source>
        <dbReference type="ARBA" id="ARBA00022989"/>
    </source>
</evidence>
<evidence type="ECO:0000313" key="8">
    <source>
        <dbReference type="Proteomes" id="UP001594351"/>
    </source>
</evidence>
<feature type="transmembrane region" description="Helical" evidence="6">
    <location>
        <begin position="130"/>
        <end position="153"/>
    </location>
</feature>
<dbReference type="PANTHER" id="PTHR39087">
    <property type="entry name" value="UPF0104 MEMBRANE PROTEIN MJ1595"/>
    <property type="match status" value="1"/>
</dbReference>
<accession>A0ABV6YYX5</accession>
<feature type="transmembrane region" description="Helical" evidence="6">
    <location>
        <begin position="86"/>
        <end position="110"/>
    </location>
</feature>
<name>A0ABV6YYX5_UNCC1</name>
<feature type="transmembrane region" description="Helical" evidence="6">
    <location>
        <begin position="17"/>
        <end position="37"/>
    </location>
</feature>
<reference evidence="7 8" key="1">
    <citation type="submission" date="2024-09" db="EMBL/GenBank/DDBJ databases">
        <title>Laminarin stimulates single cell rates of sulfate reduction while oxygen inhibits transcriptomic activity in coastal marine sediment.</title>
        <authorList>
            <person name="Lindsay M."/>
            <person name="Orcutt B."/>
            <person name="Emerson D."/>
            <person name="Stepanauskas R."/>
            <person name="D'Angelo T."/>
        </authorList>
    </citation>
    <scope>NUCLEOTIDE SEQUENCE [LARGE SCALE GENOMIC DNA]</scope>
    <source>
        <strain evidence="7">SAG AM-311-K15</strain>
    </source>
</reference>
<keyword evidence="5 6" id="KW-0472">Membrane</keyword>
<keyword evidence="3 6" id="KW-0812">Transmembrane</keyword>
<dbReference type="InterPro" id="IPR022791">
    <property type="entry name" value="L-PG_synthase/AglD"/>
</dbReference>
<keyword evidence="2" id="KW-1003">Cell membrane</keyword>
<dbReference type="EMBL" id="JBHPBY010000184">
    <property type="protein sequence ID" value="MFC1851395.1"/>
    <property type="molecule type" value="Genomic_DNA"/>
</dbReference>